<accession>A0AAW1N6H6</accession>
<sequence>MPLIYTNLFSVSFNPNTDEHLDTHPKSLTDDDVPHKYHHFLIHESCTFCSRNDGGDLCGNQWHYCFRYFWMKTDRMQVKAENLILKRAEKAWVFVNKIPGKYL</sequence>
<gene>
    <name evidence="1" type="ORF">RND81_01G089100</name>
</gene>
<protein>
    <submittedName>
        <fullName evidence="1">Uncharacterized protein</fullName>
    </submittedName>
</protein>
<reference evidence="1" key="1">
    <citation type="submission" date="2024-03" db="EMBL/GenBank/DDBJ databases">
        <title>WGS assembly of Saponaria officinalis var. Norfolk2.</title>
        <authorList>
            <person name="Jenkins J."/>
            <person name="Shu S."/>
            <person name="Grimwood J."/>
            <person name="Barry K."/>
            <person name="Goodstein D."/>
            <person name="Schmutz J."/>
            <person name="Leebens-Mack J."/>
            <person name="Osbourn A."/>
        </authorList>
    </citation>
    <scope>NUCLEOTIDE SEQUENCE [LARGE SCALE GENOMIC DNA]</scope>
    <source>
        <strain evidence="1">JIC</strain>
    </source>
</reference>
<proteinExistence type="predicted"/>
<organism evidence="1 2">
    <name type="scientific">Saponaria officinalis</name>
    <name type="common">Common soapwort</name>
    <name type="synonym">Lychnis saponaria</name>
    <dbReference type="NCBI Taxonomy" id="3572"/>
    <lineage>
        <taxon>Eukaryota</taxon>
        <taxon>Viridiplantae</taxon>
        <taxon>Streptophyta</taxon>
        <taxon>Embryophyta</taxon>
        <taxon>Tracheophyta</taxon>
        <taxon>Spermatophyta</taxon>
        <taxon>Magnoliopsida</taxon>
        <taxon>eudicotyledons</taxon>
        <taxon>Gunneridae</taxon>
        <taxon>Pentapetalae</taxon>
        <taxon>Caryophyllales</taxon>
        <taxon>Caryophyllaceae</taxon>
        <taxon>Caryophylleae</taxon>
        <taxon>Saponaria</taxon>
    </lineage>
</organism>
<comment type="caution">
    <text evidence="1">The sequence shown here is derived from an EMBL/GenBank/DDBJ whole genome shotgun (WGS) entry which is preliminary data.</text>
</comment>
<evidence type="ECO:0000313" key="1">
    <source>
        <dbReference type="EMBL" id="KAK9756324.1"/>
    </source>
</evidence>
<keyword evidence="2" id="KW-1185">Reference proteome</keyword>
<dbReference type="AlphaFoldDB" id="A0AAW1N6H6"/>
<evidence type="ECO:0000313" key="2">
    <source>
        <dbReference type="Proteomes" id="UP001443914"/>
    </source>
</evidence>
<name>A0AAW1N6H6_SAPOF</name>
<dbReference type="Proteomes" id="UP001443914">
    <property type="component" value="Unassembled WGS sequence"/>
</dbReference>
<dbReference type="EMBL" id="JBDFQZ010000001">
    <property type="protein sequence ID" value="KAK9756324.1"/>
    <property type="molecule type" value="Genomic_DNA"/>
</dbReference>